<dbReference type="RefSeq" id="WP_183775053.1">
    <property type="nucleotide sequence ID" value="NZ_CAWVEG010000076.1"/>
</dbReference>
<evidence type="ECO:0000313" key="3">
    <source>
        <dbReference type="Proteomes" id="UP000543642"/>
    </source>
</evidence>
<dbReference type="EMBL" id="JACHFW010000010">
    <property type="protein sequence ID" value="MBB5265263.1"/>
    <property type="molecule type" value="Genomic_DNA"/>
</dbReference>
<evidence type="ECO:0000256" key="1">
    <source>
        <dbReference type="SAM" id="Phobius"/>
    </source>
</evidence>
<keyword evidence="1" id="KW-0812">Transmembrane</keyword>
<evidence type="ECO:0000313" key="2">
    <source>
        <dbReference type="EMBL" id="MBB5265263.1"/>
    </source>
</evidence>
<keyword evidence="1" id="KW-1133">Transmembrane helix</keyword>
<proteinExistence type="predicted"/>
<reference evidence="2 3" key="1">
    <citation type="submission" date="2020-08" db="EMBL/GenBank/DDBJ databases">
        <title>Genomic Encyclopedia of Type Strains, Phase IV (KMG-IV): sequencing the most valuable type-strain genomes for metagenomic binning, comparative biology and taxonomic classification.</title>
        <authorList>
            <person name="Goeker M."/>
        </authorList>
    </citation>
    <scope>NUCLEOTIDE SEQUENCE [LARGE SCALE GENOMIC DNA]</scope>
    <source>
        <strain evidence="2 3">DSM 106146</strain>
    </source>
</reference>
<keyword evidence="3" id="KW-1185">Reference proteome</keyword>
<name>A0A7W8HC50_9FIRM</name>
<organism evidence="2 3">
    <name type="scientific">Catenibacillus scindens</name>
    <dbReference type="NCBI Taxonomy" id="673271"/>
    <lineage>
        <taxon>Bacteria</taxon>
        <taxon>Bacillati</taxon>
        <taxon>Bacillota</taxon>
        <taxon>Clostridia</taxon>
        <taxon>Lachnospirales</taxon>
        <taxon>Lachnospiraceae</taxon>
        <taxon>Catenibacillus</taxon>
    </lineage>
</organism>
<accession>A0A7W8HC50</accession>
<feature type="transmembrane region" description="Helical" evidence="1">
    <location>
        <begin position="36"/>
        <end position="57"/>
    </location>
</feature>
<dbReference type="AlphaFoldDB" id="A0A7W8HC50"/>
<dbReference type="Proteomes" id="UP000543642">
    <property type="component" value="Unassembled WGS sequence"/>
</dbReference>
<comment type="caution">
    <text evidence="2">The sequence shown here is derived from an EMBL/GenBank/DDBJ whole genome shotgun (WGS) entry which is preliminary data.</text>
</comment>
<keyword evidence="1" id="KW-0472">Membrane</keyword>
<gene>
    <name evidence="2" type="ORF">HNP82_002406</name>
</gene>
<sequence>MKKYTIMSKIALVICSGLIALALINGATGFINSTISFSGTVICIVGLLIAILAITILERERLKRKIDKS</sequence>
<protein>
    <submittedName>
        <fullName evidence="2">Uncharacterized protein</fullName>
    </submittedName>
</protein>